<comment type="caution">
    <text evidence="1">The sequence shown here is derived from an EMBL/GenBank/DDBJ whole genome shotgun (WGS) entry which is preliminary data.</text>
</comment>
<dbReference type="EMBL" id="BARU01036311">
    <property type="protein sequence ID" value="GAH89156.1"/>
    <property type="molecule type" value="Genomic_DNA"/>
</dbReference>
<accession>X1J390</accession>
<reference evidence="1" key="1">
    <citation type="journal article" date="2014" name="Front. Microbiol.">
        <title>High frequency of phylogenetically diverse reductive dehalogenase-homologous genes in deep subseafloor sedimentary metagenomes.</title>
        <authorList>
            <person name="Kawai M."/>
            <person name="Futagami T."/>
            <person name="Toyoda A."/>
            <person name="Takaki Y."/>
            <person name="Nishi S."/>
            <person name="Hori S."/>
            <person name="Arai W."/>
            <person name="Tsubouchi T."/>
            <person name="Morono Y."/>
            <person name="Uchiyama I."/>
            <person name="Ito T."/>
            <person name="Fujiyama A."/>
            <person name="Inagaki F."/>
            <person name="Takami H."/>
        </authorList>
    </citation>
    <scope>NUCLEOTIDE SEQUENCE</scope>
    <source>
        <strain evidence="1">Expedition CK06-06</strain>
    </source>
</reference>
<organism evidence="1">
    <name type="scientific">marine sediment metagenome</name>
    <dbReference type="NCBI Taxonomy" id="412755"/>
    <lineage>
        <taxon>unclassified sequences</taxon>
        <taxon>metagenomes</taxon>
        <taxon>ecological metagenomes</taxon>
    </lineage>
</organism>
<dbReference type="SUPFAM" id="SSF53756">
    <property type="entry name" value="UDP-Glycosyltransferase/glycogen phosphorylase"/>
    <property type="match status" value="1"/>
</dbReference>
<dbReference type="Gene3D" id="3.40.50.2000">
    <property type="entry name" value="Glycogen Phosphorylase B"/>
    <property type="match status" value="2"/>
</dbReference>
<proteinExistence type="predicted"/>
<evidence type="ECO:0000313" key="1">
    <source>
        <dbReference type="EMBL" id="GAH89156.1"/>
    </source>
</evidence>
<evidence type="ECO:0008006" key="2">
    <source>
        <dbReference type="Google" id="ProtNLM"/>
    </source>
</evidence>
<dbReference type="AlphaFoldDB" id="X1J390"/>
<name>X1J390_9ZZZZ</name>
<gene>
    <name evidence="1" type="ORF">S03H2_56720</name>
</gene>
<feature type="non-terminal residue" evidence="1">
    <location>
        <position position="1"/>
    </location>
</feature>
<protein>
    <recommendedName>
        <fullName evidence="2">Glycosyl transferase family 1 domain-containing protein</fullName>
    </recommendedName>
</protein>
<sequence>EVYYKMMAICDFIVLPSTDETQSGTLARIIAMNKPFITTAPMEGLTTQTLESGGGLLFTTKQMLKDHVIRLASDEGLRMHLGENLKRYLDEEVSWDVVAEQYNEAYRLAHEAKSLGTCIQLPSEF</sequence>